<reference evidence="4 5" key="1">
    <citation type="submission" date="2019-01" db="EMBL/GenBank/DDBJ databases">
        <authorList>
            <person name="Ferrante I. M."/>
        </authorList>
    </citation>
    <scope>NUCLEOTIDE SEQUENCE [LARGE SCALE GENOMIC DNA]</scope>
    <source>
        <strain evidence="4 5">B856</strain>
    </source>
</reference>
<dbReference type="EMBL" id="CAACVS010000154">
    <property type="protein sequence ID" value="VEU38101.1"/>
    <property type="molecule type" value="Genomic_DNA"/>
</dbReference>
<accession>A0A448Z7Y0</accession>
<evidence type="ECO:0000256" key="1">
    <source>
        <dbReference type="SAM" id="MobiDB-lite"/>
    </source>
</evidence>
<feature type="signal peptide" evidence="2">
    <location>
        <begin position="1"/>
        <end position="18"/>
    </location>
</feature>
<feature type="compositionally biased region" description="Acidic residues" evidence="1">
    <location>
        <begin position="517"/>
        <end position="545"/>
    </location>
</feature>
<evidence type="ECO:0000256" key="2">
    <source>
        <dbReference type="SAM" id="SignalP"/>
    </source>
</evidence>
<dbReference type="PANTHER" id="PTHR34599">
    <property type="entry name" value="PEROXIDASE-RELATED"/>
    <property type="match status" value="1"/>
</dbReference>
<feature type="compositionally biased region" description="Basic residues" evidence="1">
    <location>
        <begin position="550"/>
        <end position="560"/>
    </location>
</feature>
<dbReference type="AlphaFoldDB" id="A0A448Z7Y0"/>
<evidence type="ECO:0000313" key="5">
    <source>
        <dbReference type="Proteomes" id="UP000291116"/>
    </source>
</evidence>
<feature type="region of interest" description="Disordered" evidence="1">
    <location>
        <begin position="507"/>
        <end position="580"/>
    </location>
</feature>
<gene>
    <name evidence="4" type="ORF">PSNMU_V1.4_AUG-EV-PASAV3_0049140</name>
</gene>
<keyword evidence="5" id="KW-1185">Reference proteome</keyword>
<dbReference type="Proteomes" id="UP000291116">
    <property type="component" value="Unassembled WGS sequence"/>
</dbReference>
<feature type="compositionally biased region" description="Basic residues" evidence="1">
    <location>
        <begin position="570"/>
        <end position="580"/>
    </location>
</feature>
<sequence length="580" mass="63667">MTLIALLVFLLGVCSTRATPVASCTKPKGVEFITEDDAAKASTESGASGTITTMQVRNLLDGTTLGNPLPFLFLPLVDTLIAELVSAFETPIQFRVALYQGNAVYNVAAMFHPFALDIWGLAITYAFAYSAMVLIPSITEPLTFIMDNVLNLPMSNLLDESPPDIGTPWGLARATVDDMTEYSKSDGWNADGSLANDFNKMPFGDFDYMEYSRYKAKDSLGSLNATALKEKVCGQDGGERTTWNWEPLLETDYRGYFSKQEHVTPFAGFTGRLYGLTVEEYESFAIAPPEYNYCQEADFVLSETREAATDDQKKAEVEAYDSKFTSLLPMQINWSIATGVSSFEFWYMDMALVTAMYDATMLVWREKVVHDAVRPTTVVHALKGDEEVTTYAGPYEGSKTIRASDWQPFIRTMPHAEYPSGSSCICTAYAETLQALTGSDDTGIPASMGGARWILQDGTRPDPRGGREELCTGLASLVVDRAKMLRNGEATGALADRGDESIVVKSRQSVVGRDIPDVVDDNEDNNEDDNEDVPDDVPNDEDDNNVEVPKKKRKGSKKSKNGTPTPTPSKKSKKGTASKF</sequence>
<protein>
    <recommendedName>
        <fullName evidence="3">Vanadium-dependent haloperoxidase NapH1-like second helical-bundle domain-containing protein</fullName>
    </recommendedName>
</protein>
<dbReference type="Gene3D" id="1.10.606.10">
    <property type="entry name" value="Vanadium-containing Chloroperoxidase, domain 2"/>
    <property type="match status" value="1"/>
</dbReference>
<keyword evidence="2" id="KW-0732">Signal</keyword>
<proteinExistence type="predicted"/>
<organism evidence="4 5">
    <name type="scientific">Pseudo-nitzschia multistriata</name>
    <dbReference type="NCBI Taxonomy" id="183589"/>
    <lineage>
        <taxon>Eukaryota</taxon>
        <taxon>Sar</taxon>
        <taxon>Stramenopiles</taxon>
        <taxon>Ochrophyta</taxon>
        <taxon>Bacillariophyta</taxon>
        <taxon>Bacillariophyceae</taxon>
        <taxon>Bacillariophycidae</taxon>
        <taxon>Bacillariales</taxon>
        <taxon>Bacillariaceae</taxon>
        <taxon>Pseudo-nitzschia</taxon>
    </lineage>
</organism>
<dbReference type="OrthoDB" id="10262915at2759"/>
<dbReference type="InterPro" id="IPR052559">
    <property type="entry name" value="V-haloperoxidase"/>
</dbReference>
<dbReference type="SUPFAM" id="SSF48317">
    <property type="entry name" value="Acid phosphatase/Vanadium-dependent haloperoxidase"/>
    <property type="match status" value="1"/>
</dbReference>
<dbReference type="PANTHER" id="PTHR34599:SF2">
    <property type="entry name" value="TRAF-TYPE DOMAIN-CONTAINING PROTEIN"/>
    <property type="match status" value="1"/>
</dbReference>
<dbReference type="InterPro" id="IPR055161">
    <property type="entry name" value="NapH1-like_2nd"/>
</dbReference>
<evidence type="ECO:0000259" key="3">
    <source>
        <dbReference type="Pfam" id="PF22778"/>
    </source>
</evidence>
<feature type="chain" id="PRO_5019181992" description="Vanadium-dependent haloperoxidase NapH1-like second helical-bundle domain-containing protein" evidence="2">
    <location>
        <begin position="19"/>
        <end position="580"/>
    </location>
</feature>
<dbReference type="InterPro" id="IPR036938">
    <property type="entry name" value="PAP2/HPO_sf"/>
</dbReference>
<feature type="domain" description="Vanadium-dependent haloperoxidase NapH1-like second helical-bundle" evidence="3">
    <location>
        <begin position="353"/>
        <end position="440"/>
    </location>
</feature>
<name>A0A448Z7Y0_9STRA</name>
<dbReference type="InterPro" id="IPR016119">
    <property type="entry name" value="Br/Cl_peroxidase_C"/>
</dbReference>
<evidence type="ECO:0000313" key="4">
    <source>
        <dbReference type="EMBL" id="VEU38101.1"/>
    </source>
</evidence>
<dbReference type="GO" id="GO:0004601">
    <property type="term" value="F:peroxidase activity"/>
    <property type="evidence" value="ECO:0007669"/>
    <property type="project" value="InterPro"/>
</dbReference>
<dbReference type="Pfam" id="PF22778">
    <property type="entry name" value="VCPO_2nd"/>
    <property type="match status" value="1"/>
</dbReference>